<gene>
    <name evidence="2" type="ORF">J2Z76_003049</name>
</gene>
<protein>
    <submittedName>
        <fullName evidence="2">Isopentenyldiphosphate isomerase</fullName>
    </submittedName>
</protein>
<dbReference type="EMBL" id="JAGGKS010000010">
    <property type="protein sequence ID" value="MBP1927176.1"/>
    <property type="molecule type" value="Genomic_DNA"/>
</dbReference>
<name>A0ABS4GHJ4_9FIRM</name>
<reference evidence="2 3" key="1">
    <citation type="submission" date="2021-03" db="EMBL/GenBank/DDBJ databases">
        <title>Genomic Encyclopedia of Type Strains, Phase IV (KMG-IV): sequencing the most valuable type-strain genomes for metagenomic binning, comparative biology and taxonomic classification.</title>
        <authorList>
            <person name="Goeker M."/>
        </authorList>
    </citation>
    <scope>NUCLEOTIDE SEQUENCE [LARGE SCALE GENOMIC DNA]</scope>
    <source>
        <strain evidence="2 3">DSM 24004</strain>
    </source>
</reference>
<dbReference type="PANTHER" id="PTHR10885:SF0">
    <property type="entry name" value="ISOPENTENYL-DIPHOSPHATE DELTA-ISOMERASE"/>
    <property type="match status" value="1"/>
</dbReference>
<keyword evidence="2" id="KW-0413">Isomerase</keyword>
<dbReference type="RefSeq" id="WP_209512889.1">
    <property type="nucleotide sequence ID" value="NZ_JAGGKS010000010.1"/>
</dbReference>
<evidence type="ECO:0000313" key="3">
    <source>
        <dbReference type="Proteomes" id="UP001519342"/>
    </source>
</evidence>
<dbReference type="PROSITE" id="PS51462">
    <property type="entry name" value="NUDIX"/>
    <property type="match status" value="1"/>
</dbReference>
<dbReference type="GO" id="GO:0016853">
    <property type="term" value="F:isomerase activity"/>
    <property type="evidence" value="ECO:0007669"/>
    <property type="project" value="UniProtKB-KW"/>
</dbReference>
<evidence type="ECO:0000313" key="2">
    <source>
        <dbReference type="EMBL" id="MBP1927176.1"/>
    </source>
</evidence>
<dbReference type="SUPFAM" id="SSF55811">
    <property type="entry name" value="Nudix"/>
    <property type="match status" value="1"/>
</dbReference>
<feature type="domain" description="Nudix hydrolase" evidence="1">
    <location>
        <begin position="28"/>
        <end position="156"/>
    </location>
</feature>
<dbReference type="CDD" id="cd04693">
    <property type="entry name" value="NUDIX_Hydrolase"/>
    <property type="match status" value="1"/>
</dbReference>
<dbReference type="InterPro" id="IPR000086">
    <property type="entry name" value="NUDIX_hydrolase_dom"/>
</dbReference>
<organism evidence="2 3">
    <name type="scientific">Sedimentibacter acidaminivorans</name>
    <dbReference type="NCBI Taxonomy" id="913099"/>
    <lineage>
        <taxon>Bacteria</taxon>
        <taxon>Bacillati</taxon>
        <taxon>Bacillota</taxon>
        <taxon>Tissierellia</taxon>
        <taxon>Sedimentibacter</taxon>
    </lineage>
</organism>
<accession>A0ABS4GHJ4</accession>
<comment type="caution">
    <text evidence="2">The sequence shown here is derived from an EMBL/GenBank/DDBJ whole genome shotgun (WGS) entry which is preliminary data.</text>
</comment>
<dbReference type="Pfam" id="PF00293">
    <property type="entry name" value="NUDIX"/>
    <property type="match status" value="1"/>
</dbReference>
<dbReference type="Gene3D" id="3.90.79.10">
    <property type="entry name" value="Nucleoside Triphosphate Pyrophosphohydrolase"/>
    <property type="match status" value="1"/>
</dbReference>
<sequence>MEEWDLFDEKRQSLNKTHNRQDKMIIDEYHIVVDIWTVNTNNEILLTLRHPDKKDYPNFWENTGCSVLAGETSKAGAIRELYEETGIIANKNDLVFLGTKKEKTDFVDTYILRKNCKTSKLTMQEGETVGVQWVTLDKLDVMIKSGTIALPVAERLAPLRKIFEDFLFSK</sequence>
<proteinExistence type="predicted"/>
<keyword evidence="3" id="KW-1185">Reference proteome</keyword>
<dbReference type="PANTHER" id="PTHR10885">
    <property type="entry name" value="ISOPENTENYL-DIPHOSPHATE DELTA-ISOMERASE"/>
    <property type="match status" value="1"/>
</dbReference>
<evidence type="ECO:0000259" key="1">
    <source>
        <dbReference type="PROSITE" id="PS51462"/>
    </source>
</evidence>
<dbReference type="Proteomes" id="UP001519342">
    <property type="component" value="Unassembled WGS sequence"/>
</dbReference>
<dbReference type="InterPro" id="IPR015797">
    <property type="entry name" value="NUDIX_hydrolase-like_dom_sf"/>
</dbReference>